<keyword evidence="2" id="KW-0227">DNA damage</keyword>
<protein>
    <submittedName>
        <fullName evidence="9">Translesion error-prone DNA polymerase V autoproteolytic subunit</fullName>
        <ecNumber evidence="9">2.7.7.7</ecNumber>
    </submittedName>
</protein>
<organism evidence="9 10">
    <name type="scientific">Alistipes hominis</name>
    <dbReference type="NCBI Taxonomy" id="2763015"/>
    <lineage>
        <taxon>Bacteria</taxon>
        <taxon>Pseudomonadati</taxon>
        <taxon>Bacteroidota</taxon>
        <taxon>Bacteroidia</taxon>
        <taxon>Bacteroidales</taxon>
        <taxon>Rikenellaceae</taxon>
        <taxon>Alistipes</taxon>
    </lineage>
</organism>
<dbReference type="Proteomes" id="UP000636891">
    <property type="component" value="Unassembled WGS sequence"/>
</dbReference>
<dbReference type="InterPro" id="IPR015927">
    <property type="entry name" value="Peptidase_S24_S26A/B/C"/>
</dbReference>
<proteinExistence type="inferred from homology"/>
<evidence type="ECO:0000256" key="6">
    <source>
        <dbReference type="ARBA" id="ARBA00023236"/>
    </source>
</evidence>
<dbReference type="NCBIfam" id="NF007621">
    <property type="entry name" value="PRK10276.1"/>
    <property type="match status" value="1"/>
</dbReference>
<gene>
    <name evidence="9" type="primary">umuD</name>
    <name evidence="9" type="ORF">H8S08_07590</name>
</gene>
<evidence type="ECO:0000313" key="10">
    <source>
        <dbReference type="Proteomes" id="UP000636891"/>
    </source>
</evidence>
<evidence type="ECO:0000256" key="4">
    <source>
        <dbReference type="ARBA" id="ARBA00022813"/>
    </source>
</evidence>
<evidence type="ECO:0000256" key="2">
    <source>
        <dbReference type="ARBA" id="ARBA00022763"/>
    </source>
</evidence>
<dbReference type="RefSeq" id="WP_118656141.1">
    <property type="nucleotide sequence ID" value="NZ_JACOOK010000003.1"/>
</dbReference>
<dbReference type="GO" id="GO:0003887">
    <property type="term" value="F:DNA-directed DNA polymerase activity"/>
    <property type="evidence" value="ECO:0007669"/>
    <property type="project" value="UniProtKB-EC"/>
</dbReference>
<comment type="similarity">
    <text evidence="1 7">Belongs to the peptidase S24 family.</text>
</comment>
<sequence>MSKKDVRLTLVKAQTDIHVSLPLAEGGISAGFPSPAENFIERRIDLNRDLVKDPESTFFAWVDGQSMKDDGINDGDLLVIRKTPVPDNGDICVCFLNGEFTLKRVKKEQDKLWLLPSNEKYRPIEVHPDDELTVWGKVLASINLFVKLW</sequence>
<dbReference type="InterPro" id="IPR036286">
    <property type="entry name" value="LexA/Signal_pep-like_sf"/>
</dbReference>
<dbReference type="Gene3D" id="2.10.109.10">
    <property type="entry name" value="Umud Fragment, subunit A"/>
    <property type="match status" value="1"/>
</dbReference>
<evidence type="ECO:0000256" key="3">
    <source>
        <dbReference type="ARBA" id="ARBA00022801"/>
    </source>
</evidence>
<feature type="domain" description="Peptidase S24/S26A/S26B/S26C" evidence="8">
    <location>
        <begin position="24"/>
        <end position="138"/>
    </location>
</feature>
<keyword evidence="9" id="KW-0548">Nucleotidyltransferase</keyword>
<dbReference type="CDD" id="cd06529">
    <property type="entry name" value="S24_LexA-like"/>
    <property type="match status" value="1"/>
</dbReference>
<keyword evidence="9" id="KW-0808">Transferase</keyword>
<keyword evidence="3 7" id="KW-0378">Hydrolase</keyword>
<dbReference type="EMBL" id="JACOOK010000003">
    <property type="protein sequence ID" value="MBC5616880.1"/>
    <property type="molecule type" value="Genomic_DNA"/>
</dbReference>
<dbReference type="PANTHER" id="PTHR33516">
    <property type="entry name" value="LEXA REPRESSOR"/>
    <property type="match status" value="1"/>
</dbReference>
<comment type="caution">
    <text evidence="9">The sequence shown here is derived from an EMBL/GenBank/DDBJ whole genome shotgun (WGS) entry which is preliminary data.</text>
</comment>
<evidence type="ECO:0000256" key="1">
    <source>
        <dbReference type="ARBA" id="ARBA00007484"/>
    </source>
</evidence>
<name>A0ABR7CMN1_9BACT</name>
<dbReference type="SUPFAM" id="SSF51306">
    <property type="entry name" value="LexA/Signal peptidase"/>
    <property type="match status" value="1"/>
</dbReference>
<evidence type="ECO:0000256" key="5">
    <source>
        <dbReference type="ARBA" id="ARBA00023204"/>
    </source>
</evidence>
<dbReference type="InterPro" id="IPR050077">
    <property type="entry name" value="LexA_repressor"/>
</dbReference>
<keyword evidence="5" id="KW-0234">DNA repair</keyword>
<keyword evidence="6" id="KW-0742">SOS response</keyword>
<dbReference type="InterPro" id="IPR006197">
    <property type="entry name" value="Peptidase_S24_LexA"/>
</dbReference>
<evidence type="ECO:0000313" key="9">
    <source>
        <dbReference type="EMBL" id="MBC5616880.1"/>
    </source>
</evidence>
<dbReference type="Pfam" id="PF00717">
    <property type="entry name" value="Peptidase_S24"/>
    <property type="match status" value="1"/>
</dbReference>
<keyword evidence="10" id="KW-1185">Reference proteome</keyword>
<dbReference type="PRINTS" id="PR00726">
    <property type="entry name" value="LEXASERPTASE"/>
</dbReference>
<evidence type="ECO:0000256" key="7">
    <source>
        <dbReference type="RuleBase" id="RU003991"/>
    </source>
</evidence>
<dbReference type="PANTHER" id="PTHR33516:SF2">
    <property type="entry name" value="LEXA REPRESSOR-RELATED"/>
    <property type="match status" value="1"/>
</dbReference>
<reference evidence="9 10" key="1">
    <citation type="submission" date="2020-08" db="EMBL/GenBank/DDBJ databases">
        <title>Genome public.</title>
        <authorList>
            <person name="Liu C."/>
            <person name="Sun Q."/>
        </authorList>
    </citation>
    <scope>NUCLEOTIDE SEQUENCE [LARGE SCALE GENOMIC DNA]</scope>
    <source>
        <strain evidence="9 10">New-7</strain>
    </source>
</reference>
<dbReference type="InterPro" id="IPR039418">
    <property type="entry name" value="LexA-like"/>
</dbReference>
<accession>A0ABR7CMN1</accession>
<evidence type="ECO:0000259" key="8">
    <source>
        <dbReference type="Pfam" id="PF00717"/>
    </source>
</evidence>
<dbReference type="EC" id="2.7.7.7" evidence="9"/>
<keyword evidence="4 7" id="KW-0068">Autocatalytic cleavage</keyword>